<name>A0A4Y8IGM3_9BACI</name>
<keyword evidence="2" id="KW-0472">Membrane</keyword>
<organism evidence="3 4">
    <name type="scientific">Filobacillus milosensis</name>
    <dbReference type="NCBI Taxonomy" id="94137"/>
    <lineage>
        <taxon>Bacteria</taxon>
        <taxon>Bacillati</taxon>
        <taxon>Bacillota</taxon>
        <taxon>Bacilli</taxon>
        <taxon>Bacillales</taxon>
        <taxon>Bacillaceae</taxon>
        <taxon>Filobacillus</taxon>
    </lineage>
</organism>
<keyword evidence="2" id="KW-0812">Transmembrane</keyword>
<proteinExistence type="predicted"/>
<dbReference type="Gene3D" id="3.30.70.60">
    <property type="match status" value="1"/>
</dbReference>
<evidence type="ECO:0008006" key="5">
    <source>
        <dbReference type="Google" id="ProtNLM"/>
    </source>
</evidence>
<reference evidence="3 4" key="1">
    <citation type="submission" date="2019-03" db="EMBL/GenBank/DDBJ databases">
        <authorList>
            <person name="He R.-H."/>
        </authorList>
    </citation>
    <scope>NUCLEOTIDE SEQUENCE [LARGE SCALE GENOMIC DNA]</scope>
    <source>
        <strain evidence="4">SH 714</strain>
    </source>
</reference>
<keyword evidence="1" id="KW-0175">Coiled coil</keyword>
<dbReference type="OrthoDB" id="2720827at2"/>
<evidence type="ECO:0000256" key="2">
    <source>
        <dbReference type="SAM" id="Phobius"/>
    </source>
</evidence>
<gene>
    <name evidence="3" type="ORF">E3U55_15120</name>
</gene>
<dbReference type="EMBL" id="SOPW01000021">
    <property type="protein sequence ID" value="TFB13893.1"/>
    <property type="molecule type" value="Genomic_DNA"/>
</dbReference>
<keyword evidence="4" id="KW-1185">Reference proteome</keyword>
<accession>A0A4Y8IGM3</accession>
<protein>
    <recommendedName>
        <fullName evidence="5">Pilus assembly protein PilO</fullName>
    </recommendedName>
</protein>
<feature type="coiled-coil region" evidence="1">
    <location>
        <begin position="37"/>
        <end position="64"/>
    </location>
</feature>
<keyword evidence="2" id="KW-1133">Transmembrane helix</keyword>
<evidence type="ECO:0000256" key="1">
    <source>
        <dbReference type="SAM" id="Coils"/>
    </source>
</evidence>
<dbReference type="AlphaFoldDB" id="A0A4Y8IGM3"/>
<comment type="caution">
    <text evidence="3">The sequence shown here is derived from an EMBL/GenBank/DDBJ whole genome shotgun (WGS) entry which is preliminary data.</text>
</comment>
<sequence>MKLSKLLKKVILIWLLVLLLASVAVYFLVIAPLLGDIANKEQTLAFEKQKNIALKQQIENGEEESIPVTTIRSSIPESMEEDEIIRMINQASNSSNVVIQNYEYVDQSFTTVSEDSGTELEQLTMHINGEADTLTYLNQFVNELEAAERLVNIQSFNYQTRSESVTFQLEFQVYAKDFSE</sequence>
<evidence type="ECO:0000313" key="3">
    <source>
        <dbReference type="EMBL" id="TFB13893.1"/>
    </source>
</evidence>
<dbReference type="InterPro" id="IPR014717">
    <property type="entry name" value="Transl_elong_EF1B/ribsomal_bS6"/>
</dbReference>
<dbReference type="Proteomes" id="UP000297975">
    <property type="component" value="Unassembled WGS sequence"/>
</dbReference>
<feature type="transmembrane region" description="Helical" evidence="2">
    <location>
        <begin position="12"/>
        <end position="34"/>
    </location>
</feature>
<evidence type="ECO:0000313" key="4">
    <source>
        <dbReference type="Proteomes" id="UP000297975"/>
    </source>
</evidence>
<dbReference type="RefSeq" id="WP_134341320.1">
    <property type="nucleotide sequence ID" value="NZ_SOPW01000021.1"/>
</dbReference>